<comment type="subcellular location">
    <subcellularLocation>
        <location evidence="1">Cell inner membrane</location>
    </subcellularLocation>
</comment>
<dbReference type="RefSeq" id="WP_109824262.1">
    <property type="nucleotide sequence ID" value="NZ_QGKL01000039.1"/>
</dbReference>
<keyword evidence="4" id="KW-0813">Transport</keyword>
<proteinExistence type="inferred from homology"/>
<accession>A0A317CBC3</accession>
<evidence type="ECO:0000313" key="12">
    <source>
        <dbReference type="Proteomes" id="UP000245506"/>
    </source>
</evidence>
<dbReference type="EMBL" id="QGKL01000039">
    <property type="protein sequence ID" value="PWQ94613.1"/>
    <property type="molecule type" value="Genomic_DNA"/>
</dbReference>
<sequence>MKTFKLILLGLVTFLVTAFALTPVSFVEPHLEKAAPNIVIDNSTGTIWNGQAANLRIDNLNLGRVKWKVRPLKSLMSLSLVSDFNINGEELTAEGLAAYGLDRTIRLTDTTFEADASIASKFQRNFRLGGSFQGLIQSAELEPNVFPIIDGVLNWAQGSLTSPLRLDPANYRADIRSSKDKLTADISASDGPIDLSGLASITNEWVYEADILAKAKPGLNPLINNVLRNAAGGSKPSADGSIRINRKGSIQPIPLYQ</sequence>
<evidence type="ECO:0000256" key="6">
    <source>
        <dbReference type="ARBA" id="ARBA00022519"/>
    </source>
</evidence>
<keyword evidence="7" id="KW-0812">Transmembrane</keyword>
<evidence type="ECO:0000256" key="3">
    <source>
        <dbReference type="ARBA" id="ARBA00021563"/>
    </source>
</evidence>
<organism evidence="11 12">
    <name type="scientific">Leucothrix arctica</name>
    <dbReference type="NCBI Taxonomy" id="1481894"/>
    <lineage>
        <taxon>Bacteria</taxon>
        <taxon>Pseudomonadati</taxon>
        <taxon>Pseudomonadota</taxon>
        <taxon>Gammaproteobacteria</taxon>
        <taxon>Thiotrichales</taxon>
        <taxon>Thiotrichaceae</taxon>
        <taxon>Leucothrix</taxon>
    </lineage>
</organism>
<keyword evidence="8" id="KW-0653">Protein transport</keyword>
<dbReference type="GO" id="GO:0005886">
    <property type="term" value="C:plasma membrane"/>
    <property type="evidence" value="ECO:0007669"/>
    <property type="project" value="UniProtKB-SubCell"/>
</dbReference>
<protein>
    <recommendedName>
        <fullName evidence="3">Type II secretion system protein N</fullName>
    </recommendedName>
    <alternativeName>
        <fullName evidence="10">General secretion pathway protein N</fullName>
    </alternativeName>
</protein>
<evidence type="ECO:0000256" key="7">
    <source>
        <dbReference type="ARBA" id="ARBA00022692"/>
    </source>
</evidence>
<keyword evidence="9" id="KW-0472">Membrane</keyword>
<dbReference type="OrthoDB" id="6118198at2"/>
<evidence type="ECO:0000256" key="4">
    <source>
        <dbReference type="ARBA" id="ARBA00022448"/>
    </source>
</evidence>
<comment type="similarity">
    <text evidence="2">Belongs to the GSP N family.</text>
</comment>
<dbReference type="InterPro" id="IPR022792">
    <property type="entry name" value="T2SS_protein-GspN"/>
</dbReference>
<evidence type="ECO:0000256" key="10">
    <source>
        <dbReference type="ARBA" id="ARBA00030772"/>
    </source>
</evidence>
<comment type="caution">
    <text evidence="11">The sequence shown here is derived from an EMBL/GenBank/DDBJ whole genome shotgun (WGS) entry which is preliminary data.</text>
</comment>
<evidence type="ECO:0000256" key="1">
    <source>
        <dbReference type="ARBA" id="ARBA00004533"/>
    </source>
</evidence>
<keyword evidence="6" id="KW-0997">Cell inner membrane</keyword>
<name>A0A317CBC3_9GAMM</name>
<evidence type="ECO:0000256" key="5">
    <source>
        <dbReference type="ARBA" id="ARBA00022475"/>
    </source>
</evidence>
<dbReference type="AlphaFoldDB" id="A0A317CBC3"/>
<reference evidence="11 12" key="1">
    <citation type="submission" date="2018-05" db="EMBL/GenBank/DDBJ databases">
        <title>Leucothrix arctica sp. nov., isolated from Arctic seawater.</title>
        <authorList>
            <person name="Choi A."/>
            <person name="Baek K."/>
        </authorList>
    </citation>
    <scope>NUCLEOTIDE SEQUENCE [LARGE SCALE GENOMIC DNA]</scope>
    <source>
        <strain evidence="11 12">IMCC9719</strain>
    </source>
</reference>
<dbReference type="Proteomes" id="UP000245506">
    <property type="component" value="Unassembled WGS sequence"/>
</dbReference>
<evidence type="ECO:0000256" key="9">
    <source>
        <dbReference type="ARBA" id="ARBA00023136"/>
    </source>
</evidence>
<evidence type="ECO:0000256" key="2">
    <source>
        <dbReference type="ARBA" id="ARBA00007208"/>
    </source>
</evidence>
<dbReference type="GO" id="GO:0015628">
    <property type="term" value="P:protein secretion by the type II secretion system"/>
    <property type="evidence" value="ECO:0007669"/>
    <property type="project" value="InterPro"/>
</dbReference>
<keyword evidence="5" id="KW-1003">Cell membrane</keyword>
<keyword evidence="12" id="KW-1185">Reference proteome</keyword>
<evidence type="ECO:0000256" key="8">
    <source>
        <dbReference type="ARBA" id="ARBA00022927"/>
    </source>
</evidence>
<dbReference type="Pfam" id="PF01203">
    <property type="entry name" value="T2SSN"/>
    <property type="match status" value="1"/>
</dbReference>
<evidence type="ECO:0000313" key="11">
    <source>
        <dbReference type="EMBL" id="PWQ94613.1"/>
    </source>
</evidence>
<dbReference type="GO" id="GO:0015627">
    <property type="term" value="C:type II protein secretion system complex"/>
    <property type="evidence" value="ECO:0007669"/>
    <property type="project" value="InterPro"/>
</dbReference>
<gene>
    <name evidence="11" type="ORF">DKT75_15065</name>
</gene>